<dbReference type="SUPFAM" id="SSF52833">
    <property type="entry name" value="Thioredoxin-like"/>
    <property type="match status" value="1"/>
</dbReference>
<protein>
    <recommendedName>
        <fullName evidence="2">GST N-terminal domain-containing protein</fullName>
    </recommendedName>
</protein>
<dbReference type="OMA" id="TWDKEAS"/>
<evidence type="ECO:0000313" key="4">
    <source>
        <dbReference type="Proteomes" id="UP000184267"/>
    </source>
</evidence>
<dbReference type="AlphaFoldDB" id="A0A1M2VC11"/>
<feature type="region of interest" description="Disordered" evidence="1">
    <location>
        <begin position="1"/>
        <end position="29"/>
    </location>
</feature>
<dbReference type="PROSITE" id="PS50404">
    <property type="entry name" value="GST_NTER"/>
    <property type="match status" value="1"/>
</dbReference>
<dbReference type="InterPro" id="IPR036282">
    <property type="entry name" value="Glutathione-S-Trfase_C_sf"/>
</dbReference>
<reference evidence="3 4" key="1">
    <citation type="submission" date="2016-10" db="EMBL/GenBank/DDBJ databases">
        <title>Genome sequence of the basidiomycete white-rot fungus Trametes pubescens.</title>
        <authorList>
            <person name="Makela M.R."/>
            <person name="Granchi Z."/>
            <person name="Peng M."/>
            <person name="De Vries R.P."/>
            <person name="Grigoriev I."/>
            <person name="Riley R."/>
            <person name="Hilden K."/>
        </authorList>
    </citation>
    <scope>NUCLEOTIDE SEQUENCE [LARGE SCALE GENOMIC DNA]</scope>
    <source>
        <strain evidence="3 4">FBCC735</strain>
    </source>
</reference>
<comment type="caution">
    <text evidence="3">The sequence shown here is derived from an EMBL/GenBank/DDBJ whole genome shotgun (WGS) entry which is preliminary data.</text>
</comment>
<feature type="domain" description="GST N-terminal" evidence="2">
    <location>
        <begin position="28"/>
        <end position="119"/>
    </location>
</feature>
<dbReference type="STRING" id="154538.A0A1M2VC11"/>
<organism evidence="3 4">
    <name type="scientific">Trametes pubescens</name>
    <name type="common">White-rot fungus</name>
    <dbReference type="NCBI Taxonomy" id="154538"/>
    <lineage>
        <taxon>Eukaryota</taxon>
        <taxon>Fungi</taxon>
        <taxon>Dikarya</taxon>
        <taxon>Basidiomycota</taxon>
        <taxon>Agaricomycotina</taxon>
        <taxon>Agaricomycetes</taxon>
        <taxon>Polyporales</taxon>
        <taxon>Polyporaceae</taxon>
        <taxon>Trametes</taxon>
    </lineage>
</organism>
<dbReference type="InterPro" id="IPR036249">
    <property type="entry name" value="Thioredoxin-like_sf"/>
</dbReference>
<accession>A0A1M2VC11</accession>
<dbReference type="SUPFAM" id="SSF47616">
    <property type="entry name" value="GST C-terminal domain-like"/>
    <property type="match status" value="1"/>
</dbReference>
<dbReference type="Gene3D" id="1.20.1050.10">
    <property type="match status" value="1"/>
</dbReference>
<dbReference type="PANTHER" id="PTHR43968:SF6">
    <property type="entry name" value="GLUTATHIONE S-TRANSFERASE OMEGA"/>
    <property type="match status" value="1"/>
</dbReference>
<dbReference type="CDD" id="cd00570">
    <property type="entry name" value="GST_N_family"/>
    <property type="match status" value="1"/>
</dbReference>
<keyword evidence="4" id="KW-1185">Reference proteome</keyword>
<dbReference type="InterPro" id="IPR040079">
    <property type="entry name" value="Glutathione_S-Trfase"/>
</dbReference>
<evidence type="ECO:0000259" key="2">
    <source>
        <dbReference type="PROSITE" id="PS50404"/>
    </source>
</evidence>
<dbReference type="InterPro" id="IPR050983">
    <property type="entry name" value="GST_Omega/HSP26"/>
</dbReference>
<dbReference type="OrthoDB" id="202840at2759"/>
<dbReference type="Pfam" id="PF13409">
    <property type="entry name" value="GST_N_2"/>
    <property type="match status" value="1"/>
</dbReference>
<dbReference type="Gene3D" id="3.40.30.10">
    <property type="entry name" value="Glutaredoxin"/>
    <property type="match status" value="1"/>
</dbReference>
<dbReference type="SFLD" id="SFLDG00358">
    <property type="entry name" value="Main_(cytGST)"/>
    <property type="match status" value="1"/>
</dbReference>
<dbReference type="GO" id="GO:0005737">
    <property type="term" value="C:cytoplasm"/>
    <property type="evidence" value="ECO:0007669"/>
    <property type="project" value="TreeGrafter"/>
</dbReference>
<dbReference type="Proteomes" id="UP000184267">
    <property type="component" value="Unassembled WGS sequence"/>
</dbReference>
<dbReference type="EMBL" id="MNAD01001491">
    <property type="protein sequence ID" value="OJT05073.1"/>
    <property type="molecule type" value="Genomic_DNA"/>
</dbReference>
<sequence>MPDPRVTDMHTLPYESPTHSSPGLSSHDKLPLTTSSLKLNPLQVQIALDEAGAEYSLFQVDVIRNKPDWYKHVNPLGKVPALTFGGPYVPPDEPSPESEKLVESLALLEFVADVFPESGLLPADPVLRARARTFIELYHSYVHDELCAVFFRGAPGVDAFLQGLETLQGALPPAGFAAGAWSLAEAGVAPFLTRILVYLEAGLGRYSDADGEKMRAALASARFARLRQYVQDVRARPSFAKSWGGDVSAVLVTKSPDIG</sequence>
<dbReference type="InterPro" id="IPR004045">
    <property type="entry name" value="Glutathione_S-Trfase_N"/>
</dbReference>
<evidence type="ECO:0000256" key="1">
    <source>
        <dbReference type="SAM" id="MobiDB-lite"/>
    </source>
</evidence>
<gene>
    <name evidence="3" type="ORF">TRAPUB_4138</name>
</gene>
<name>A0A1M2VC11_TRAPU</name>
<dbReference type="SFLD" id="SFLDS00019">
    <property type="entry name" value="Glutathione_Transferase_(cytos"/>
    <property type="match status" value="1"/>
</dbReference>
<proteinExistence type="predicted"/>
<evidence type="ECO:0000313" key="3">
    <source>
        <dbReference type="EMBL" id="OJT05073.1"/>
    </source>
</evidence>
<dbReference type="PANTHER" id="PTHR43968">
    <property type="match status" value="1"/>
</dbReference>